<proteinExistence type="predicted"/>
<comment type="caution">
    <text evidence="2">The sequence shown here is derived from an EMBL/GenBank/DDBJ whole genome shotgun (WGS) entry which is preliminary data.</text>
</comment>
<keyword evidence="1" id="KW-1133">Transmembrane helix</keyword>
<evidence type="ECO:0000313" key="2">
    <source>
        <dbReference type="EMBL" id="KPQ40992.1"/>
    </source>
</evidence>
<gene>
    <name evidence="2" type="ORF">MPEBLZ_04466</name>
</gene>
<dbReference type="AlphaFoldDB" id="A0A0P7ZZH4"/>
<feature type="transmembrane region" description="Helical" evidence="1">
    <location>
        <begin position="95"/>
        <end position="116"/>
    </location>
</feature>
<name>A0A0P7ZZH4_9EURY</name>
<keyword evidence="1" id="KW-0472">Membrane</keyword>
<protein>
    <submittedName>
        <fullName evidence="2">Uncharacterized protein</fullName>
    </submittedName>
</protein>
<sequence length="117" mass="13699">MTYNVNGIGTNLSGERKITVEELVRWSEYLPIKPYTRHPEFYIATESFVVLFLPIIPIETFVHYYPEEESGHKYIISYYPVGEGKIYWEHIKSSYVFYIVPAIISTLLVNYLIGILL</sequence>
<accession>A0A0P7ZZH4</accession>
<keyword evidence="1" id="KW-0812">Transmembrane</keyword>
<dbReference type="EMBL" id="LKCM01000470">
    <property type="protein sequence ID" value="KPQ40992.1"/>
    <property type="molecule type" value="Genomic_DNA"/>
</dbReference>
<dbReference type="Proteomes" id="UP000050360">
    <property type="component" value="Unassembled WGS sequence"/>
</dbReference>
<reference evidence="2 3" key="1">
    <citation type="submission" date="2015-09" db="EMBL/GenBank/DDBJ databases">
        <title>A metagenomics-based metabolic model of nitrate-dependent anaerobic oxidation of methane by Methanoperedens-like archaea.</title>
        <authorList>
            <person name="Arshad A."/>
            <person name="Speth D.R."/>
            <person name="De Graaf R.M."/>
            <person name="Op Den Camp H.J."/>
            <person name="Jetten M.S."/>
            <person name="Welte C.U."/>
        </authorList>
    </citation>
    <scope>NUCLEOTIDE SEQUENCE [LARGE SCALE GENOMIC DNA]</scope>
</reference>
<organism evidence="2 3">
    <name type="scientific">Candidatus Methanoperedens nitratireducens</name>
    <dbReference type="NCBI Taxonomy" id="1392998"/>
    <lineage>
        <taxon>Archaea</taxon>
        <taxon>Methanobacteriati</taxon>
        <taxon>Methanobacteriota</taxon>
        <taxon>Stenosarchaea group</taxon>
        <taxon>Methanomicrobia</taxon>
        <taxon>Methanosarcinales</taxon>
        <taxon>ANME-2 cluster</taxon>
        <taxon>Candidatus Methanoperedentaceae</taxon>
        <taxon>Candidatus Methanoperedens</taxon>
    </lineage>
</organism>
<evidence type="ECO:0000313" key="3">
    <source>
        <dbReference type="Proteomes" id="UP000050360"/>
    </source>
</evidence>
<evidence type="ECO:0000256" key="1">
    <source>
        <dbReference type="SAM" id="Phobius"/>
    </source>
</evidence>